<gene>
    <name evidence="1" type="ORF">BBK82_23065</name>
</gene>
<proteinExistence type="predicted"/>
<reference evidence="1 2" key="1">
    <citation type="submission" date="2016-07" db="EMBL/GenBank/DDBJ databases">
        <title>Complete genome sequence of the Lentzea guizhouensis DHS C013.</title>
        <authorList>
            <person name="Cao C."/>
        </authorList>
    </citation>
    <scope>NUCLEOTIDE SEQUENCE [LARGE SCALE GENOMIC DNA]</scope>
    <source>
        <strain evidence="1 2">DHS C013</strain>
    </source>
</reference>
<evidence type="ECO:0000313" key="2">
    <source>
        <dbReference type="Proteomes" id="UP000093053"/>
    </source>
</evidence>
<name>A0A1B2HLD4_9PSEU</name>
<sequence>MRDGLAPIPLVSDRFSAPPEVRAFVQYGRTLPAFAAAFSLVCRIFRPPTWQPLTFGALVVRHIQLP</sequence>
<evidence type="ECO:0000313" key="1">
    <source>
        <dbReference type="EMBL" id="ANZ38511.1"/>
    </source>
</evidence>
<dbReference type="RefSeq" id="WP_065916858.1">
    <property type="nucleotide sequence ID" value="NZ_CP016793.1"/>
</dbReference>
<dbReference type="KEGG" id="led:BBK82_23065"/>
<dbReference type="EMBL" id="CP016793">
    <property type="protein sequence ID" value="ANZ38511.1"/>
    <property type="molecule type" value="Genomic_DNA"/>
</dbReference>
<accession>A0A1B2HLD4</accession>
<organism evidence="1 2">
    <name type="scientific">Lentzea guizhouensis</name>
    <dbReference type="NCBI Taxonomy" id="1586287"/>
    <lineage>
        <taxon>Bacteria</taxon>
        <taxon>Bacillati</taxon>
        <taxon>Actinomycetota</taxon>
        <taxon>Actinomycetes</taxon>
        <taxon>Pseudonocardiales</taxon>
        <taxon>Pseudonocardiaceae</taxon>
        <taxon>Lentzea</taxon>
    </lineage>
</organism>
<keyword evidence="2" id="KW-1185">Reference proteome</keyword>
<dbReference type="Proteomes" id="UP000093053">
    <property type="component" value="Chromosome"/>
</dbReference>
<protein>
    <submittedName>
        <fullName evidence="1">Uncharacterized protein</fullName>
    </submittedName>
</protein>
<dbReference type="AlphaFoldDB" id="A0A1B2HLD4"/>